<evidence type="ECO:0000313" key="7">
    <source>
        <dbReference type="Proteomes" id="UP000680750"/>
    </source>
</evidence>
<keyword evidence="2 4" id="KW-0238">DNA-binding</keyword>
<dbReference type="AlphaFoldDB" id="A0A810L574"/>
<dbReference type="InterPro" id="IPR009057">
    <property type="entry name" value="Homeodomain-like_sf"/>
</dbReference>
<dbReference type="PROSITE" id="PS50977">
    <property type="entry name" value="HTH_TETR_2"/>
    <property type="match status" value="1"/>
</dbReference>
<keyword evidence="7" id="KW-1185">Reference proteome</keyword>
<name>A0A810L574_9ACTN</name>
<dbReference type="InterPro" id="IPR001647">
    <property type="entry name" value="HTH_TetR"/>
</dbReference>
<dbReference type="Proteomes" id="UP000680750">
    <property type="component" value="Chromosome"/>
</dbReference>
<dbReference type="EMBL" id="AP023354">
    <property type="protein sequence ID" value="BCJ30503.1"/>
    <property type="molecule type" value="Genomic_DNA"/>
</dbReference>
<feature type="domain" description="HTH tetR-type" evidence="5">
    <location>
        <begin position="5"/>
        <end position="65"/>
    </location>
</feature>
<accession>A0A810L574</accession>
<sequence>MPRPSDTKQRIQRTARELFARQGVHRTSLQEIANQLGITKPALYYHFSSREELVRSIVQPIIDEEEAFLAAQEALPEVDPYVLLNGYFDFHYRHRAEIMLMLSELTTFAELGLIEVVLAWRRRFGRLLHGADPTLEQAARAVVAFGGIQDCTIQFPDVPEEQLRRAALDAACAALGLHPPRPA</sequence>
<proteinExistence type="predicted"/>
<reference evidence="6" key="1">
    <citation type="submission" date="2020-08" db="EMBL/GenBank/DDBJ databases">
        <title>Whole genome shotgun sequence of Actinocatenispora sera NBRC 101916.</title>
        <authorList>
            <person name="Komaki H."/>
            <person name="Tamura T."/>
        </authorList>
    </citation>
    <scope>NUCLEOTIDE SEQUENCE</scope>
    <source>
        <strain evidence="6">NBRC 101916</strain>
    </source>
</reference>
<dbReference type="RefSeq" id="WP_030446061.1">
    <property type="nucleotide sequence ID" value="NZ_AP023354.1"/>
</dbReference>
<dbReference type="PANTHER" id="PTHR30055">
    <property type="entry name" value="HTH-TYPE TRANSCRIPTIONAL REGULATOR RUTR"/>
    <property type="match status" value="1"/>
</dbReference>
<keyword evidence="1" id="KW-0805">Transcription regulation</keyword>
<dbReference type="InterPro" id="IPR050109">
    <property type="entry name" value="HTH-type_TetR-like_transc_reg"/>
</dbReference>
<evidence type="ECO:0000256" key="2">
    <source>
        <dbReference type="ARBA" id="ARBA00023125"/>
    </source>
</evidence>
<dbReference type="SUPFAM" id="SSF46689">
    <property type="entry name" value="Homeodomain-like"/>
    <property type="match status" value="1"/>
</dbReference>
<dbReference type="KEGG" id="aser:Asera_46110"/>
<dbReference type="Gene3D" id="1.10.357.10">
    <property type="entry name" value="Tetracycline Repressor, domain 2"/>
    <property type="match status" value="1"/>
</dbReference>
<protein>
    <submittedName>
        <fullName evidence="6">TetR family transcriptional regulator</fullName>
    </submittedName>
</protein>
<evidence type="ECO:0000256" key="1">
    <source>
        <dbReference type="ARBA" id="ARBA00023015"/>
    </source>
</evidence>
<dbReference type="GO" id="GO:0003700">
    <property type="term" value="F:DNA-binding transcription factor activity"/>
    <property type="evidence" value="ECO:0007669"/>
    <property type="project" value="TreeGrafter"/>
</dbReference>
<evidence type="ECO:0000313" key="6">
    <source>
        <dbReference type="EMBL" id="BCJ30503.1"/>
    </source>
</evidence>
<gene>
    <name evidence="6" type="ORF">Asera_46110</name>
</gene>
<dbReference type="OrthoDB" id="3186364at2"/>
<evidence type="ECO:0000256" key="3">
    <source>
        <dbReference type="ARBA" id="ARBA00023163"/>
    </source>
</evidence>
<dbReference type="PANTHER" id="PTHR30055:SF234">
    <property type="entry name" value="HTH-TYPE TRANSCRIPTIONAL REGULATOR BETI"/>
    <property type="match status" value="1"/>
</dbReference>
<feature type="DNA-binding region" description="H-T-H motif" evidence="4">
    <location>
        <begin position="28"/>
        <end position="47"/>
    </location>
</feature>
<dbReference type="PRINTS" id="PR00455">
    <property type="entry name" value="HTHTETR"/>
</dbReference>
<organism evidence="6 7">
    <name type="scientific">Actinocatenispora sera</name>
    <dbReference type="NCBI Taxonomy" id="390989"/>
    <lineage>
        <taxon>Bacteria</taxon>
        <taxon>Bacillati</taxon>
        <taxon>Actinomycetota</taxon>
        <taxon>Actinomycetes</taxon>
        <taxon>Micromonosporales</taxon>
        <taxon>Micromonosporaceae</taxon>
        <taxon>Actinocatenispora</taxon>
    </lineage>
</organism>
<evidence type="ECO:0000259" key="5">
    <source>
        <dbReference type="PROSITE" id="PS50977"/>
    </source>
</evidence>
<dbReference type="GO" id="GO:0000976">
    <property type="term" value="F:transcription cis-regulatory region binding"/>
    <property type="evidence" value="ECO:0007669"/>
    <property type="project" value="TreeGrafter"/>
</dbReference>
<evidence type="ECO:0000256" key="4">
    <source>
        <dbReference type="PROSITE-ProRule" id="PRU00335"/>
    </source>
</evidence>
<dbReference type="Pfam" id="PF00440">
    <property type="entry name" value="TetR_N"/>
    <property type="match status" value="1"/>
</dbReference>
<keyword evidence="3" id="KW-0804">Transcription</keyword>